<evidence type="ECO:0000256" key="6">
    <source>
        <dbReference type="SAM" id="MobiDB-lite"/>
    </source>
</evidence>
<evidence type="ECO:0000256" key="3">
    <source>
        <dbReference type="ARBA" id="ARBA00022692"/>
    </source>
</evidence>
<organism evidence="9 10">
    <name type="scientific">Hydrogenoanaerobacterium saccharovorans</name>
    <dbReference type="NCBI Taxonomy" id="474960"/>
    <lineage>
        <taxon>Bacteria</taxon>
        <taxon>Bacillati</taxon>
        <taxon>Bacillota</taxon>
        <taxon>Clostridia</taxon>
        <taxon>Eubacteriales</taxon>
        <taxon>Oscillospiraceae</taxon>
        <taxon>Hydrogenoanaerobacterium</taxon>
    </lineage>
</organism>
<dbReference type="InterPro" id="IPR055431">
    <property type="entry name" value="RsgI_M"/>
</dbReference>
<dbReference type="GO" id="GO:0005886">
    <property type="term" value="C:plasma membrane"/>
    <property type="evidence" value="ECO:0007669"/>
    <property type="project" value="UniProtKB-SubCell"/>
</dbReference>
<feature type="domain" description="RsgI N-terminal anti-sigma" evidence="8">
    <location>
        <begin position="1"/>
        <end position="47"/>
    </location>
</feature>
<protein>
    <recommendedName>
        <fullName evidence="8">RsgI N-terminal anti-sigma domain-containing protein</fullName>
    </recommendedName>
</protein>
<feature type="compositionally biased region" description="Acidic residues" evidence="6">
    <location>
        <begin position="326"/>
        <end position="336"/>
    </location>
</feature>
<sequence>MKAVIVEVRGKLAAALSDDGCITKIKNNNYVIGQVIEVKKTISKKKSIMPKIAVAAACVIMLGGVGAYAYMTPSAYVSLDVNPSIEYSLNMFDRVLSAKAVNDDGAEILKQVDLKNMSNKTIDEAIKMTVEEISKEGYFDGETEGGIVITTSGKDLKKSAELAESLKETADEKIKEDELDVEVEALAVGKDRVEEAKALGVTPGKLNLVQKLQASASNPEEINVNDWLNKSVKEIMKATKENKKANKNQDASSESELTDETSSQAQESSSESSSEADTSVKTDTPKNEKANENALKNKKADETNAVPEVKKPEKVKEDSSSSEVSTEIEEEVEEASQNESKNSGKKQDESGAVEKEKTPSGNSKGNSGKKQ</sequence>
<evidence type="ECO:0000313" key="10">
    <source>
        <dbReference type="Proteomes" id="UP000199158"/>
    </source>
</evidence>
<dbReference type="OrthoDB" id="9800626at2"/>
<name>A0A1H8DHF8_9FIRM</name>
<feature type="compositionally biased region" description="Polar residues" evidence="6">
    <location>
        <begin position="359"/>
        <end position="371"/>
    </location>
</feature>
<gene>
    <name evidence="9" type="ORF">SAMN05216180_2582</name>
</gene>
<feature type="compositionally biased region" description="Basic and acidic residues" evidence="6">
    <location>
        <begin position="298"/>
        <end position="319"/>
    </location>
</feature>
<keyword evidence="2" id="KW-1003">Cell membrane</keyword>
<dbReference type="Proteomes" id="UP000199158">
    <property type="component" value="Unassembled WGS sequence"/>
</dbReference>
<keyword evidence="5 7" id="KW-0472">Membrane</keyword>
<evidence type="ECO:0000259" key="8">
    <source>
        <dbReference type="PROSITE" id="PS51849"/>
    </source>
</evidence>
<reference evidence="9 10" key="1">
    <citation type="submission" date="2016-10" db="EMBL/GenBank/DDBJ databases">
        <authorList>
            <person name="de Groot N.N."/>
        </authorList>
    </citation>
    <scope>NUCLEOTIDE SEQUENCE [LARGE SCALE GENOMIC DNA]</scope>
    <source>
        <strain evidence="9 10">CGMCC 1.5070</strain>
    </source>
</reference>
<proteinExistence type="predicted"/>
<evidence type="ECO:0000256" key="5">
    <source>
        <dbReference type="ARBA" id="ARBA00023136"/>
    </source>
</evidence>
<evidence type="ECO:0000313" key="9">
    <source>
        <dbReference type="EMBL" id="SEN05967.1"/>
    </source>
</evidence>
<keyword evidence="4 7" id="KW-1133">Transmembrane helix</keyword>
<dbReference type="InterPro" id="IPR024449">
    <property type="entry name" value="Anti-sigma_RsgI_N"/>
</dbReference>
<evidence type="ECO:0000256" key="4">
    <source>
        <dbReference type="ARBA" id="ARBA00022989"/>
    </source>
</evidence>
<feature type="compositionally biased region" description="Basic and acidic residues" evidence="6">
    <location>
        <begin position="345"/>
        <end position="358"/>
    </location>
</feature>
<evidence type="ECO:0000256" key="1">
    <source>
        <dbReference type="ARBA" id="ARBA00004162"/>
    </source>
</evidence>
<keyword evidence="10" id="KW-1185">Reference proteome</keyword>
<dbReference type="AlphaFoldDB" id="A0A1H8DHF8"/>
<feature type="compositionally biased region" description="Low complexity" evidence="6">
    <location>
        <begin position="252"/>
        <end position="277"/>
    </location>
</feature>
<comment type="subcellular location">
    <subcellularLocation>
        <location evidence="1">Cell membrane</location>
        <topology evidence="1">Single-pass membrane protein</topology>
    </subcellularLocation>
</comment>
<accession>A0A1H8DHF8</accession>
<dbReference type="STRING" id="474960.SAMN05216180_2582"/>
<dbReference type="EMBL" id="FOCG01000003">
    <property type="protein sequence ID" value="SEN05967.1"/>
    <property type="molecule type" value="Genomic_DNA"/>
</dbReference>
<dbReference type="RefSeq" id="WP_092755834.1">
    <property type="nucleotide sequence ID" value="NZ_FOCG01000003.1"/>
</dbReference>
<dbReference type="Pfam" id="PF23750">
    <property type="entry name" value="RsgI_M"/>
    <property type="match status" value="1"/>
</dbReference>
<feature type="transmembrane region" description="Helical" evidence="7">
    <location>
        <begin position="52"/>
        <end position="71"/>
    </location>
</feature>
<dbReference type="PROSITE" id="PS51849">
    <property type="entry name" value="RSGI_N"/>
    <property type="match status" value="1"/>
</dbReference>
<feature type="region of interest" description="Disordered" evidence="6">
    <location>
        <begin position="240"/>
        <end position="371"/>
    </location>
</feature>
<evidence type="ECO:0000256" key="2">
    <source>
        <dbReference type="ARBA" id="ARBA00022475"/>
    </source>
</evidence>
<feature type="compositionally biased region" description="Basic and acidic residues" evidence="6">
    <location>
        <begin position="278"/>
        <end position="291"/>
    </location>
</feature>
<evidence type="ECO:0000256" key="7">
    <source>
        <dbReference type="SAM" id="Phobius"/>
    </source>
</evidence>
<keyword evidence="3 7" id="KW-0812">Transmembrane</keyword>